<dbReference type="AlphaFoldDB" id="B4GZF0"/>
<reference evidence="2 3" key="1">
    <citation type="journal article" date="2007" name="Nature">
        <title>Evolution of genes and genomes on the Drosophila phylogeny.</title>
        <authorList>
            <consortium name="Drosophila 12 Genomes Consortium"/>
            <person name="Clark A.G."/>
            <person name="Eisen M.B."/>
            <person name="Smith D.R."/>
            <person name="Bergman C.M."/>
            <person name="Oliver B."/>
            <person name="Markow T.A."/>
            <person name="Kaufman T.C."/>
            <person name="Kellis M."/>
            <person name="Gelbart W."/>
            <person name="Iyer V.N."/>
            <person name="Pollard D.A."/>
            <person name="Sackton T.B."/>
            <person name="Larracuente A.M."/>
            <person name="Singh N.D."/>
            <person name="Abad J.P."/>
            <person name="Abt D.N."/>
            <person name="Adryan B."/>
            <person name="Aguade M."/>
            <person name="Akashi H."/>
            <person name="Anderson W.W."/>
            <person name="Aquadro C.F."/>
            <person name="Ardell D.H."/>
            <person name="Arguello R."/>
            <person name="Artieri C.G."/>
            <person name="Barbash D.A."/>
            <person name="Barker D."/>
            <person name="Barsanti P."/>
            <person name="Batterham P."/>
            <person name="Batzoglou S."/>
            <person name="Begun D."/>
            <person name="Bhutkar A."/>
            <person name="Blanco E."/>
            <person name="Bosak S.A."/>
            <person name="Bradley R.K."/>
            <person name="Brand A.D."/>
            <person name="Brent M.R."/>
            <person name="Brooks A.N."/>
            <person name="Brown R.H."/>
            <person name="Butlin R.K."/>
            <person name="Caggese C."/>
            <person name="Calvi B.R."/>
            <person name="Bernardo de Carvalho A."/>
            <person name="Caspi A."/>
            <person name="Castrezana S."/>
            <person name="Celniker S.E."/>
            <person name="Chang J.L."/>
            <person name="Chapple C."/>
            <person name="Chatterji S."/>
            <person name="Chinwalla A."/>
            <person name="Civetta A."/>
            <person name="Clifton S.W."/>
            <person name="Comeron J.M."/>
            <person name="Costello J.C."/>
            <person name="Coyne J.A."/>
            <person name="Daub J."/>
            <person name="David R.G."/>
            <person name="Delcher A.L."/>
            <person name="Delehaunty K."/>
            <person name="Do C.B."/>
            <person name="Ebling H."/>
            <person name="Edwards K."/>
            <person name="Eickbush T."/>
            <person name="Evans J.D."/>
            <person name="Filipski A."/>
            <person name="Findeiss S."/>
            <person name="Freyhult E."/>
            <person name="Fulton L."/>
            <person name="Fulton R."/>
            <person name="Garcia A.C."/>
            <person name="Gardiner A."/>
            <person name="Garfield D.A."/>
            <person name="Garvin B.E."/>
            <person name="Gibson G."/>
            <person name="Gilbert D."/>
            <person name="Gnerre S."/>
            <person name="Godfrey J."/>
            <person name="Good R."/>
            <person name="Gotea V."/>
            <person name="Gravely B."/>
            <person name="Greenberg A.J."/>
            <person name="Griffiths-Jones S."/>
            <person name="Gross S."/>
            <person name="Guigo R."/>
            <person name="Gustafson E.A."/>
            <person name="Haerty W."/>
            <person name="Hahn M.W."/>
            <person name="Halligan D.L."/>
            <person name="Halpern A.L."/>
            <person name="Halter G.M."/>
            <person name="Han M.V."/>
            <person name="Heger A."/>
            <person name="Hillier L."/>
            <person name="Hinrichs A.S."/>
            <person name="Holmes I."/>
            <person name="Hoskins R.A."/>
            <person name="Hubisz M.J."/>
            <person name="Hultmark D."/>
            <person name="Huntley M.A."/>
            <person name="Jaffe D.B."/>
            <person name="Jagadeeshan S."/>
            <person name="Jeck W.R."/>
            <person name="Johnson J."/>
            <person name="Jones C.D."/>
            <person name="Jordan W.C."/>
            <person name="Karpen G.H."/>
            <person name="Kataoka E."/>
            <person name="Keightley P.D."/>
            <person name="Kheradpour P."/>
            <person name="Kirkness E.F."/>
            <person name="Koerich L.B."/>
            <person name="Kristiansen K."/>
            <person name="Kudrna D."/>
            <person name="Kulathinal R.J."/>
            <person name="Kumar S."/>
            <person name="Kwok R."/>
            <person name="Lander E."/>
            <person name="Langley C.H."/>
            <person name="Lapoint R."/>
            <person name="Lazzaro B.P."/>
            <person name="Lee S.J."/>
            <person name="Levesque L."/>
            <person name="Li R."/>
            <person name="Lin C.F."/>
            <person name="Lin M.F."/>
            <person name="Lindblad-Toh K."/>
            <person name="Llopart A."/>
            <person name="Long M."/>
            <person name="Low L."/>
            <person name="Lozovsky E."/>
            <person name="Lu J."/>
            <person name="Luo M."/>
            <person name="Machado C.A."/>
            <person name="Makalowski W."/>
            <person name="Marzo M."/>
            <person name="Matsuda M."/>
            <person name="Matzkin L."/>
            <person name="McAllister B."/>
            <person name="McBride C.S."/>
            <person name="McKernan B."/>
            <person name="McKernan K."/>
            <person name="Mendez-Lago M."/>
            <person name="Minx P."/>
            <person name="Mollenhauer M.U."/>
            <person name="Montooth K."/>
            <person name="Mount S.M."/>
            <person name="Mu X."/>
            <person name="Myers E."/>
            <person name="Negre B."/>
            <person name="Newfeld S."/>
            <person name="Nielsen R."/>
            <person name="Noor M.A."/>
            <person name="O'Grady P."/>
            <person name="Pachter L."/>
            <person name="Papaceit M."/>
            <person name="Parisi M.J."/>
            <person name="Parisi M."/>
            <person name="Parts L."/>
            <person name="Pedersen J.S."/>
            <person name="Pesole G."/>
            <person name="Phillippy A.M."/>
            <person name="Ponting C.P."/>
            <person name="Pop M."/>
            <person name="Porcelli D."/>
            <person name="Powell J.R."/>
            <person name="Prohaska S."/>
            <person name="Pruitt K."/>
            <person name="Puig M."/>
            <person name="Quesneville H."/>
            <person name="Ram K.R."/>
            <person name="Rand D."/>
            <person name="Rasmussen M.D."/>
            <person name="Reed L.K."/>
            <person name="Reenan R."/>
            <person name="Reily A."/>
            <person name="Remington K.A."/>
            <person name="Rieger T.T."/>
            <person name="Ritchie M.G."/>
            <person name="Robin C."/>
            <person name="Rogers Y.H."/>
            <person name="Rohde C."/>
            <person name="Rozas J."/>
            <person name="Rubenfield M.J."/>
            <person name="Ruiz A."/>
            <person name="Russo S."/>
            <person name="Salzberg S.L."/>
            <person name="Sanchez-Gracia A."/>
            <person name="Saranga D.J."/>
            <person name="Sato H."/>
            <person name="Schaeffer S.W."/>
            <person name="Schatz M.C."/>
            <person name="Schlenke T."/>
            <person name="Schwartz R."/>
            <person name="Segarra C."/>
            <person name="Singh R.S."/>
            <person name="Sirot L."/>
            <person name="Sirota M."/>
            <person name="Sisneros N.B."/>
            <person name="Smith C.D."/>
            <person name="Smith T.F."/>
            <person name="Spieth J."/>
            <person name="Stage D.E."/>
            <person name="Stark A."/>
            <person name="Stephan W."/>
            <person name="Strausberg R.L."/>
            <person name="Strempel S."/>
            <person name="Sturgill D."/>
            <person name="Sutton G."/>
            <person name="Sutton G.G."/>
            <person name="Tao W."/>
            <person name="Teichmann S."/>
            <person name="Tobari Y.N."/>
            <person name="Tomimura Y."/>
            <person name="Tsolas J.M."/>
            <person name="Valente V.L."/>
            <person name="Venter E."/>
            <person name="Venter J.C."/>
            <person name="Vicario S."/>
            <person name="Vieira F.G."/>
            <person name="Vilella A.J."/>
            <person name="Villasante A."/>
            <person name="Walenz B."/>
            <person name="Wang J."/>
            <person name="Wasserman M."/>
            <person name="Watts T."/>
            <person name="Wilson D."/>
            <person name="Wilson R.K."/>
            <person name="Wing R.A."/>
            <person name="Wolfner M.F."/>
            <person name="Wong A."/>
            <person name="Wong G.K."/>
            <person name="Wu C.I."/>
            <person name="Wu G."/>
            <person name="Yamamoto D."/>
            <person name="Yang H.P."/>
            <person name="Yang S.P."/>
            <person name="Yorke J.A."/>
            <person name="Yoshida K."/>
            <person name="Zdobnov E."/>
            <person name="Zhang P."/>
            <person name="Zhang Y."/>
            <person name="Zimin A.V."/>
            <person name="Baldwin J."/>
            <person name="Abdouelleil A."/>
            <person name="Abdulkadir J."/>
            <person name="Abebe A."/>
            <person name="Abera B."/>
            <person name="Abreu J."/>
            <person name="Acer S.C."/>
            <person name="Aftuck L."/>
            <person name="Alexander A."/>
            <person name="An P."/>
            <person name="Anderson E."/>
            <person name="Anderson S."/>
            <person name="Arachi H."/>
            <person name="Azer M."/>
            <person name="Bachantsang P."/>
            <person name="Barry A."/>
            <person name="Bayul T."/>
            <person name="Berlin A."/>
            <person name="Bessette D."/>
            <person name="Bloom T."/>
            <person name="Blye J."/>
            <person name="Boguslavskiy L."/>
            <person name="Bonnet C."/>
            <person name="Boukhgalter B."/>
            <person name="Bourzgui I."/>
            <person name="Brown A."/>
            <person name="Cahill P."/>
            <person name="Channer S."/>
            <person name="Cheshatsang Y."/>
            <person name="Chuda L."/>
            <person name="Citroen M."/>
            <person name="Collymore A."/>
            <person name="Cooke P."/>
            <person name="Costello M."/>
            <person name="D'Aco K."/>
            <person name="Daza R."/>
            <person name="De Haan G."/>
            <person name="DeGray S."/>
            <person name="DeMaso C."/>
            <person name="Dhargay N."/>
            <person name="Dooley K."/>
            <person name="Dooley E."/>
            <person name="Doricent M."/>
            <person name="Dorje P."/>
            <person name="Dorjee K."/>
            <person name="Dupes A."/>
            <person name="Elong R."/>
            <person name="Falk J."/>
            <person name="Farina A."/>
            <person name="Faro S."/>
            <person name="Ferguson D."/>
            <person name="Fisher S."/>
            <person name="Foley C.D."/>
            <person name="Franke A."/>
            <person name="Friedrich D."/>
            <person name="Gadbois L."/>
            <person name="Gearin G."/>
            <person name="Gearin C.R."/>
            <person name="Giannoukos G."/>
            <person name="Goode T."/>
            <person name="Graham J."/>
            <person name="Grandbois E."/>
            <person name="Grewal S."/>
            <person name="Gyaltsen K."/>
            <person name="Hafez N."/>
            <person name="Hagos B."/>
            <person name="Hall J."/>
            <person name="Henson C."/>
            <person name="Hollinger A."/>
            <person name="Honan T."/>
            <person name="Huard M.D."/>
            <person name="Hughes L."/>
            <person name="Hurhula B."/>
            <person name="Husby M.E."/>
            <person name="Kamat A."/>
            <person name="Kanga B."/>
            <person name="Kashin S."/>
            <person name="Khazanovich D."/>
            <person name="Kisner P."/>
            <person name="Lance K."/>
            <person name="Lara M."/>
            <person name="Lee W."/>
            <person name="Lennon N."/>
            <person name="Letendre F."/>
            <person name="LeVine R."/>
            <person name="Lipovsky A."/>
            <person name="Liu X."/>
            <person name="Liu J."/>
            <person name="Liu S."/>
            <person name="Lokyitsang T."/>
            <person name="Lokyitsang Y."/>
            <person name="Lubonja R."/>
            <person name="Lui A."/>
            <person name="MacDonald P."/>
            <person name="Magnisalis V."/>
            <person name="Maru K."/>
            <person name="Matthews C."/>
            <person name="McCusker W."/>
            <person name="McDonough S."/>
            <person name="Mehta T."/>
            <person name="Meldrim J."/>
            <person name="Meneus L."/>
            <person name="Mihai O."/>
            <person name="Mihalev A."/>
            <person name="Mihova T."/>
            <person name="Mittelman R."/>
            <person name="Mlenga V."/>
            <person name="Montmayeur A."/>
            <person name="Mulrain L."/>
            <person name="Navidi A."/>
            <person name="Naylor J."/>
            <person name="Negash T."/>
            <person name="Nguyen T."/>
            <person name="Nguyen N."/>
            <person name="Nicol R."/>
            <person name="Norbu C."/>
            <person name="Norbu N."/>
            <person name="Novod N."/>
            <person name="O'Neill B."/>
            <person name="Osman S."/>
            <person name="Markiewicz E."/>
            <person name="Oyono O.L."/>
            <person name="Patti C."/>
            <person name="Phunkhang P."/>
            <person name="Pierre F."/>
            <person name="Priest M."/>
            <person name="Raghuraman S."/>
            <person name="Rege F."/>
            <person name="Reyes R."/>
            <person name="Rise C."/>
            <person name="Rogov P."/>
            <person name="Ross K."/>
            <person name="Ryan E."/>
            <person name="Settipalli S."/>
            <person name="Shea T."/>
            <person name="Sherpa N."/>
            <person name="Shi L."/>
            <person name="Shih D."/>
            <person name="Sparrow T."/>
            <person name="Spaulding J."/>
            <person name="Stalker J."/>
            <person name="Stange-Thomann N."/>
            <person name="Stavropoulos S."/>
            <person name="Stone C."/>
            <person name="Strader C."/>
            <person name="Tesfaye S."/>
            <person name="Thomson T."/>
            <person name="Thoulutsang Y."/>
            <person name="Thoulutsang D."/>
            <person name="Topham K."/>
            <person name="Topping I."/>
            <person name="Tsamla T."/>
            <person name="Vassiliev H."/>
            <person name="Vo A."/>
            <person name="Wangchuk T."/>
            <person name="Wangdi T."/>
            <person name="Weiand M."/>
            <person name="Wilkinson J."/>
            <person name="Wilson A."/>
            <person name="Yadav S."/>
            <person name="Young G."/>
            <person name="Yu Q."/>
            <person name="Zembek L."/>
            <person name="Zhong D."/>
            <person name="Zimmer A."/>
            <person name="Zwirko Z."/>
            <person name="Jaffe D.B."/>
            <person name="Alvarez P."/>
            <person name="Brockman W."/>
            <person name="Butler J."/>
            <person name="Chin C."/>
            <person name="Gnerre S."/>
            <person name="Grabherr M."/>
            <person name="Kleber M."/>
            <person name="Mauceli E."/>
            <person name="MacCallum I."/>
        </authorList>
    </citation>
    <scope>NUCLEOTIDE SEQUENCE [LARGE SCALE GENOMIC DNA]</scope>
    <source>
        <strain evidence="3">MSH-3 / Tucson 14011-0111.49</strain>
    </source>
</reference>
<dbReference type="Proteomes" id="UP000008744">
    <property type="component" value="Unassembled WGS sequence"/>
</dbReference>
<name>B4GZF0_DROPE</name>
<keyword evidence="3" id="KW-1185">Reference proteome</keyword>
<dbReference type="HOGENOM" id="CLU_2707391_0_0_1"/>
<feature type="compositionally biased region" description="Basic and acidic residues" evidence="1">
    <location>
        <begin position="1"/>
        <end position="10"/>
    </location>
</feature>
<feature type="region of interest" description="Disordered" evidence="1">
    <location>
        <begin position="1"/>
        <end position="28"/>
    </location>
</feature>
<dbReference type="EMBL" id="CH479198">
    <property type="protein sequence ID" value="EDW28168.1"/>
    <property type="molecule type" value="Genomic_DNA"/>
</dbReference>
<evidence type="ECO:0000313" key="3">
    <source>
        <dbReference type="Proteomes" id="UP000008744"/>
    </source>
</evidence>
<evidence type="ECO:0000313" key="2">
    <source>
        <dbReference type="EMBL" id="EDW28168.1"/>
    </source>
</evidence>
<organism evidence="3">
    <name type="scientific">Drosophila persimilis</name>
    <name type="common">Fruit fly</name>
    <dbReference type="NCBI Taxonomy" id="7234"/>
    <lineage>
        <taxon>Eukaryota</taxon>
        <taxon>Metazoa</taxon>
        <taxon>Ecdysozoa</taxon>
        <taxon>Arthropoda</taxon>
        <taxon>Hexapoda</taxon>
        <taxon>Insecta</taxon>
        <taxon>Pterygota</taxon>
        <taxon>Neoptera</taxon>
        <taxon>Endopterygota</taxon>
        <taxon>Diptera</taxon>
        <taxon>Brachycera</taxon>
        <taxon>Muscomorpha</taxon>
        <taxon>Ephydroidea</taxon>
        <taxon>Drosophilidae</taxon>
        <taxon>Drosophila</taxon>
        <taxon>Sophophora</taxon>
    </lineage>
</organism>
<protein>
    <submittedName>
        <fullName evidence="2">GL27351</fullName>
    </submittedName>
</protein>
<evidence type="ECO:0000256" key="1">
    <source>
        <dbReference type="SAM" id="MobiDB-lite"/>
    </source>
</evidence>
<accession>B4GZF0</accession>
<gene>
    <name evidence="2" type="primary">Dper\GL27351</name>
    <name evidence="2" type="ORF">Dper_GL27351</name>
</gene>
<proteinExistence type="predicted"/>
<sequence>MTRLDSRAGQDIDMDSDSDRATGTDMDTDIDMNMDVDTCTYANQLYEYVAMSDRWIAFWHGSQKEKMSKNKVK</sequence>